<reference evidence="3 4" key="1">
    <citation type="submission" date="2018-08" db="EMBL/GenBank/DDBJ databases">
        <title>Bacillus chawlae sp. nov., Bacillus glennii sp. nov., and Bacillus saganii sp. nov. Isolated from the Vehicle Assembly Building at Kennedy Space Center where the Viking Spacecraft were Assembled.</title>
        <authorList>
            <person name="Seuylemezian A."/>
            <person name="Vaishampayan P."/>
        </authorList>
    </citation>
    <scope>NUCLEOTIDE SEQUENCE [LARGE SCALE GENOMIC DNA]</scope>
    <source>
        <strain evidence="3 4">V44-8</strain>
    </source>
</reference>
<keyword evidence="2" id="KW-0472">Membrane</keyword>
<dbReference type="GO" id="GO:0006508">
    <property type="term" value="P:proteolysis"/>
    <property type="evidence" value="ECO:0007669"/>
    <property type="project" value="InterPro"/>
</dbReference>
<comment type="caution">
    <text evidence="3">The sequence shown here is derived from an EMBL/GenBank/DDBJ whole genome shotgun (WGS) entry which is preliminary data.</text>
</comment>
<proteinExistence type="predicted"/>
<feature type="transmembrane region" description="Helical" evidence="2">
    <location>
        <begin position="90"/>
        <end position="108"/>
    </location>
</feature>
<gene>
    <name evidence="3" type="primary">spoIIGA</name>
    <name evidence="3" type="ORF">D0466_11510</name>
</gene>
<keyword evidence="2" id="KW-0812">Transmembrane</keyword>
<dbReference type="Pfam" id="PF03419">
    <property type="entry name" value="Peptidase_U4"/>
    <property type="match status" value="1"/>
</dbReference>
<name>A0A372LBV0_9BACI</name>
<dbReference type="EMBL" id="QVTD01000006">
    <property type="protein sequence ID" value="RFU63362.1"/>
    <property type="molecule type" value="Genomic_DNA"/>
</dbReference>
<evidence type="ECO:0000256" key="2">
    <source>
        <dbReference type="SAM" id="Phobius"/>
    </source>
</evidence>
<evidence type="ECO:0000313" key="4">
    <source>
        <dbReference type="Proteomes" id="UP000262939"/>
    </source>
</evidence>
<organism evidence="3 4">
    <name type="scientific">Peribacillus glennii</name>
    <dbReference type="NCBI Taxonomy" id="2303991"/>
    <lineage>
        <taxon>Bacteria</taxon>
        <taxon>Bacillati</taxon>
        <taxon>Bacillota</taxon>
        <taxon>Bacilli</taxon>
        <taxon>Bacillales</taxon>
        <taxon>Bacillaceae</taxon>
        <taxon>Peribacillus</taxon>
    </lineage>
</organism>
<evidence type="ECO:0000256" key="1">
    <source>
        <dbReference type="PIRSR" id="PIRSR018571-1"/>
    </source>
</evidence>
<dbReference type="NCBIfam" id="TIGR02854">
    <property type="entry name" value="spore_II_GA"/>
    <property type="match status" value="1"/>
</dbReference>
<feature type="transmembrane region" description="Helical" evidence="2">
    <location>
        <begin position="63"/>
        <end position="84"/>
    </location>
</feature>
<feature type="active site" evidence="1">
    <location>
        <position position="212"/>
    </location>
</feature>
<dbReference type="Proteomes" id="UP000262939">
    <property type="component" value="Unassembled WGS sequence"/>
</dbReference>
<dbReference type="AlphaFoldDB" id="A0A372LBV0"/>
<dbReference type="PIRSF" id="PIRSF018571">
    <property type="entry name" value="SpoIIGA"/>
    <property type="match status" value="1"/>
</dbReference>
<keyword evidence="2" id="KW-1133">Transmembrane helix</keyword>
<dbReference type="GO" id="GO:0004190">
    <property type="term" value="F:aspartic-type endopeptidase activity"/>
    <property type="evidence" value="ECO:0007669"/>
    <property type="project" value="InterPro"/>
</dbReference>
<feature type="transmembrane region" description="Helical" evidence="2">
    <location>
        <begin position="36"/>
        <end position="56"/>
    </location>
</feature>
<accession>A0A372LBV0</accession>
<dbReference type="InterPro" id="IPR005081">
    <property type="entry name" value="SpoIIGA"/>
</dbReference>
<feature type="transmembrane region" description="Helical" evidence="2">
    <location>
        <begin position="120"/>
        <end position="138"/>
    </location>
</feature>
<sequence length="337" mass="38102">MQKVTHFQEGCTLYFWKHRLIDESLGGECLTLYLDVIWLLNWLFDCLLLYWTAILLKKRTKAWRIVLAGLVGSSIILFAFTPYYFLADNVLIKLLISVFMVAAAFGFIRLKVFLKKLASLYLVTFLSGGILLGLHYLFEFKIHSLHPGMAAGINKFGDPVSWTFVIIGFPLAWQFSKRAFAGIEMAKLTYEQLARVFIKIEGFECSMDGLVDSGNQLYDPISRSPVMIVSIEGINKGAIPSDVLDLIGNPDSILQQESFQYSWSNRMRIVPAKVVGNDHQLLTAIKPDWIKICHDGKEYEVHSGLISFTIQKLSSDRSYDCIIHPKMLTGTHAESAS</sequence>
<evidence type="ECO:0000313" key="3">
    <source>
        <dbReference type="EMBL" id="RFU63362.1"/>
    </source>
</evidence>
<keyword evidence="4" id="KW-1185">Reference proteome</keyword>
<protein>
    <submittedName>
        <fullName evidence="3">Sigma-E processing peptidase SpoIIGA</fullName>
    </submittedName>
</protein>
<dbReference type="GO" id="GO:0030436">
    <property type="term" value="P:asexual sporulation"/>
    <property type="evidence" value="ECO:0007669"/>
    <property type="project" value="InterPro"/>
</dbReference>